<dbReference type="InterPro" id="IPR036291">
    <property type="entry name" value="NAD(P)-bd_dom_sf"/>
</dbReference>
<dbReference type="Pfam" id="PF05368">
    <property type="entry name" value="NmrA"/>
    <property type="match status" value="1"/>
</dbReference>
<dbReference type="PANTHER" id="PTHR42748">
    <property type="entry name" value="NITROGEN METABOLITE REPRESSION PROTEIN NMRA FAMILY MEMBER"/>
    <property type="match status" value="1"/>
</dbReference>
<dbReference type="EMBL" id="QOUI01000011">
    <property type="protein sequence ID" value="RCK68476.1"/>
    <property type="molecule type" value="Genomic_DNA"/>
</dbReference>
<keyword evidence="5" id="KW-1185">Reference proteome</keyword>
<evidence type="ECO:0000256" key="1">
    <source>
        <dbReference type="ARBA" id="ARBA00006328"/>
    </source>
</evidence>
<feature type="domain" description="NmrA-like" evidence="3">
    <location>
        <begin position="7"/>
        <end position="254"/>
    </location>
</feature>
<protein>
    <submittedName>
        <fullName evidence="4">NmrA/HSCARG family protein</fullName>
    </submittedName>
</protein>
<dbReference type="SUPFAM" id="SSF51735">
    <property type="entry name" value="NAD(P)-binding Rossmann-fold domains"/>
    <property type="match status" value="1"/>
</dbReference>
<dbReference type="InterPro" id="IPR051164">
    <property type="entry name" value="NmrA-like_oxidored"/>
</dbReference>
<proteinExistence type="inferred from homology"/>
<evidence type="ECO:0000313" key="5">
    <source>
        <dbReference type="Proteomes" id="UP000252770"/>
    </source>
</evidence>
<evidence type="ECO:0000313" key="4">
    <source>
        <dbReference type="EMBL" id="RCK68476.1"/>
    </source>
</evidence>
<dbReference type="InterPro" id="IPR008030">
    <property type="entry name" value="NmrA-like"/>
</dbReference>
<reference evidence="4 5" key="1">
    <citation type="submission" date="2018-07" db="EMBL/GenBank/DDBJ databases">
        <title>Desertimonas flava gen. nov. sp. nov.</title>
        <authorList>
            <person name="Liu S."/>
        </authorList>
    </citation>
    <scope>NUCLEOTIDE SEQUENCE [LARGE SCALE GENOMIC DNA]</scope>
    <source>
        <strain evidence="4 5">16Sb5-5</strain>
    </source>
</reference>
<gene>
    <name evidence="4" type="ORF">DT076_16355</name>
</gene>
<dbReference type="Gene3D" id="3.90.25.10">
    <property type="entry name" value="UDP-galactose 4-epimerase, domain 1"/>
    <property type="match status" value="1"/>
</dbReference>
<dbReference type="CDD" id="cd05251">
    <property type="entry name" value="NmrA_like_SDR_a"/>
    <property type="match status" value="1"/>
</dbReference>
<evidence type="ECO:0000256" key="2">
    <source>
        <dbReference type="ARBA" id="ARBA00022857"/>
    </source>
</evidence>
<sequence length="290" mass="30233">MSDAQHPVAVIGATGQQGSRVVDALRAADQPVRALVRDPGSGRARALQDRGVEVVAADQEDPASLRAALTGVASLFLMTTFEGPDGPDGEVRRGAAVADAAAAAGVPRVVYSSVGGAERGTGIPHFESKRQVEQRLAAVLPATFLRPTFFMENLTGQLAGADGEELVLRLPLPGDVPLQMVAVRDIGTAAARLLVEPAAVEGDAVEIAGDELTMDEAAARVAAVRGRPARYEPLPLDVLGDDEDMRAMFAWFAAPPAYQADLGATRRLVPDVRDLGTWVGEQMAAARAAG</sequence>
<comment type="similarity">
    <text evidence="1">Belongs to the NmrA-type oxidoreductase family.</text>
</comment>
<dbReference type="PANTHER" id="PTHR42748:SF7">
    <property type="entry name" value="NMRA LIKE REDOX SENSOR 1-RELATED"/>
    <property type="match status" value="1"/>
</dbReference>
<organism evidence="4 5">
    <name type="scientific">Desertihabitans brevis</name>
    <dbReference type="NCBI Taxonomy" id="2268447"/>
    <lineage>
        <taxon>Bacteria</taxon>
        <taxon>Bacillati</taxon>
        <taxon>Actinomycetota</taxon>
        <taxon>Actinomycetes</taxon>
        <taxon>Propionibacteriales</taxon>
        <taxon>Propionibacteriaceae</taxon>
        <taxon>Desertihabitans</taxon>
    </lineage>
</organism>
<dbReference type="RefSeq" id="WP_114127763.1">
    <property type="nucleotide sequence ID" value="NZ_QOUI01000011.1"/>
</dbReference>
<dbReference type="Gene3D" id="3.40.50.720">
    <property type="entry name" value="NAD(P)-binding Rossmann-like Domain"/>
    <property type="match status" value="1"/>
</dbReference>
<evidence type="ECO:0000259" key="3">
    <source>
        <dbReference type="Pfam" id="PF05368"/>
    </source>
</evidence>
<comment type="caution">
    <text evidence="4">The sequence shown here is derived from an EMBL/GenBank/DDBJ whole genome shotgun (WGS) entry which is preliminary data.</text>
</comment>
<dbReference type="AlphaFoldDB" id="A0A367YRG2"/>
<dbReference type="Proteomes" id="UP000252770">
    <property type="component" value="Unassembled WGS sequence"/>
</dbReference>
<name>A0A367YRG2_9ACTN</name>
<accession>A0A367YRG2</accession>
<keyword evidence="2" id="KW-0521">NADP</keyword>